<dbReference type="GO" id="GO:0009097">
    <property type="term" value="P:isoleucine biosynthetic process"/>
    <property type="evidence" value="ECO:0007669"/>
    <property type="project" value="TreeGrafter"/>
</dbReference>
<evidence type="ECO:0000256" key="8">
    <source>
        <dbReference type="ARBA" id="ARBA00031427"/>
    </source>
</evidence>
<dbReference type="PANTHER" id="PTHR48078">
    <property type="entry name" value="THREONINE DEHYDRATASE, MITOCHONDRIAL-RELATED"/>
    <property type="match status" value="1"/>
</dbReference>
<dbReference type="EMBL" id="JAUSUZ010000001">
    <property type="protein sequence ID" value="MDQ0370163.1"/>
    <property type="molecule type" value="Genomic_DNA"/>
</dbReference>
<dbReference type="FunFam" id="3.40.50.1100:FF:000005">
    <property type="entry name" value="Threonine dehydratase catabolic"/>
    <property type="match status" value="1"/>
</dbReference>
<reference evidence="10 11" key="1">
    <citation type="submission" date="2023-07" db="EMBL/GenBank/DDBJ databases">
        <title>Sequencing the genomes of 1000 actinobacteria strains.</title>
        <authorList>
            <person name="Klenk H.-P."/>
        </authorList>
    </citation>
    <scope>NUCLEOTIDE SEQUENCE [LARGE SCALE GENOMIC DNA]</scope>
    <source>
        <strain evidence="10 11">DSM 44709</strain>
    </source>
</reference>
<evidence type="ECO:0000256" key="3">
    <source>
        <dbReference type="ARBA" id="ARBA00010869"/>
    </source>
</evidence>
<evidence type="ECO:0000256" key="5">
    <source>
        <dbReference type="ARBA" id="ARBA00022898"/>
    </source>
</evidence>
<keyword evidence="6 10" id="KW-0456">Lyase</keyword>
<comment type="cofactor">
    <cofactor evidence="2">
        <name>pyridoxal 5'-phosphate</name>
        <dbReference type="ChEBI" id="CHEBI:597326"/>
    </cofactor>
</comment>
<evidence type="ECO:0000313" key="11">
    <source>
        <dbReference type="Proteomes" id="UP001240236"/>
    </source>
</evidence>
<gene>
    <name evidence="10" type="ORF">J2S42_006832</name>
</gene>
<dbReference type="Proteomes" id="UP001240236">
    <property type="component" value="Unassembled WGS sequence"/>
</dbReference>
<dbReference type="InterPro" id="IPR036052">
    <property type="entry name" value="TrpB-like_PALP_sf"/>
</dbReference>
<dbReference type="SUPFAM" id="SSF53686">
    <property type="entry name" value="Tryptophan synthase beta subunit-like PLP-dependent enzymes"/>
    <property type="match status" value="1"/>
</dbReference>
<protein>
    <recommendedName>
        <fullName evidence="4">threonine ammonia-lyase</fullName>
        <ecNumber evidence="4">4.3.1.19</ecNumber>
    </recommendedName>
    <alternativeName>
        <fullName evidence="8">Threonine deaminase</fullName>
    </alternativeName>
</protein>
<evidence type="ECO:0000256" key="6">
    <source>
        <dbReference type="ARBA" id="ARBA00023239"/>
    </source>
</evidence>
<comment type="caution">
    <text evidence="10">The sequence shown here is derived from an EMBL/GenBank/DDBJ whole genome shotgun (WGS) entry which is preliminary data.</text>
</comment>
<dbReference type="InterPro" id="IPR001926">
    <property type="entry name" value="TrpB-like_PALP"/>
</dbReference>
<dbReference type="GO" id="GO:0003941">
    <property type="term" value="F:L-serine ammonia-lyase activity"/>
    <property type="evidence" value="ECO:0007669"/>
    <property type="project" value="TreeGrafter"/>
</dbReference>
<evidence type="ECO:0000256" key="2">
    <source>
        <dbReference type="ARBA" id="ARBA00001933"/>
    </source>
</evidence>
<dbReference type="PANTHER" id="PTHR48078:SF6">
    <property type="entry name" value="L-THREONINE DEHYDRATASE CATABOLIC TDCB"/>
    <property type="match status" value="1"/>
</dbReference>
<evidence type="ECO:0000256" key="4">
    <source>
        <dbReference type="ARBA" id="ARBA00012096"/>
    </source>
</evidence>
<comment type="similarity">
    <text evidence="3">Belongs to the serine/threonine dehydratase family.</text>
</comment>
<evidence type="ECO:0000313" key="10">
    <source>
        <dbReference type="EMBL" id="MDQ0370163.1"/>
    </source>
</evidence>
<comment type="function">
    <text evidence="7">Catalyzes the anaerobic formation of alpha-ketobutyrate and ammonia from threonine in a two-step reaction. The first step involved a dehydration of threonine and a production of enamine intermediates (aminocrotonate), which tautomerizes to its imine form (iminobutyrate). Both intermediates are unstable and short-lived. The second step is the nonenzymatic hydrolysis of the enamine/imine intermediates to form 2-ketobutyrate and free ammonia. In the low water environment of the cell, the second step is accelerated by RidA.</text>
</comment>
<accession>A0AAE3W5C6</accession>
<sequence>MISKADVDAAAVRIGDRVRHTPVLPVADSGATVFKLEYLQHTGTFKARGALNRILAAAESGELSGAGVVAASGGNAGIAVAYAAAQLGVPAEIYVPVISSPAKVRRLHELGAVVVQTGNEFAEAYDAAQKRVSDTGATFCHPYDHPDMAAGAGTLALETWAQTGGFDTVLVAVGGGGLLAGVAAALDGRARVVAVEPAGARSLHDALAAGQPVDVPVSGVAADALGARRVGEIAFEVARRTGVQSLIVEDEDLIAARQHLWDRYRIVVEHSAAAAMAALTAGGYTPAEGERVAVILCGANTDPSSLG</sequence>
<dbReference type="RefSeq" id="WP_307245916.1">
    <property type="nucleotide sequence ID" value="NZ_JAUSUZ010000001.1"/>
</dbReference>
<dbReference type="GO" id="GO:0006567">
    <property type="term" value="P:L-threonine catabolic process"/>
    <property type="evidence" value="ECO:0007669"/>
    <property type="project" value="TreeGrafter"/>
</dbReference>
<dbReference type="AlphaFoldDB" id="A0AAE3W5C6"/>
<evidence type="ECO:0000256" key="1">
    <source>
        <dbReference type="ARBA" id="ARBA00001274"/>
    </source>
</evidence>
<proteinExistence type="inferred from homology"/>
<feature type="domain" description="Tryptophan synthase beta chain-like PALP" evidence="9">
    <location>
        <begin position="19"/>
        <end position="298"/>
    </location>
</feature>
<name>A0AAE3W5C6_9ACTN</name>
<dbReference type="Gene3D" id="3.40.50.1100">
    <property type="match status" value="2"/>
</dbReference>
<keyword evidence="5" id="KW-0663">Pyridoxal phosphate</keyword>
<dbReference type="GO" id="GO:0004794">
    <property type="term" value="F:threonine deaminase activity"/>
    <property type="evidence" value="ECO:0007669"/>
    <property type="project" value="UniProtKB-EC"/>
</dbReference>
<organism evidence="10 11">
    <name type="scientific">Catenuloplanes indicus</name>
    <dbReference type="NCBI Taxonomy" id="137267"/>
    <lineage>
        <taxon>Bacteria</taxon>
        <taxon>Bacillati</taxon>
        <taxon>Actinomycetota</taxon>
        <taxon>Actinomycetes</taxon>
        <taxon>Micromonosporales</taxon>
        <taxon>Micromonosporaceae</taxon>
        <taxon>Catenuloplanes</taxon>
    </lineage>
</organism>
<evidence type="ECO:0000256" key="7">
    <source>
        <dbReference type="ARBA" id="ARBA00025527"/>
    </source>
</evidence>
<dbReference type="NCBIfam" id="NF006094">
    <property type="entry name" value="PRK08246.1"/>
    <property type="match status" value="1"/>
</dbReference>
<keyword evidence="11" id="KW-1185">Reference proteome</keyword>
<dbReference type="EC" id="4.3.1.19" evidence="4"/>
<evidence type="ECO:0000259" key="9">
    <source>
        <dbReference type="Pfam" id="PF00291"/>
    </source>
</evidence>
<comment type="catalytic activity">
    <reaction evidence="1">
        <text>L-threonine = 2-oxobutanoate + NH4(+)</text>
        <dbReference type="Rhea" id="RHEA:22108"/>
        <dbReference type="ChEBI" id="CHEBI:16763"/>
        <dbReference type="ChEBI" id="CHEBI:28938"/>
        <dbReference type="ChEBI" id="CHEBI:57926"/>
        <dbReference type="EC" id="4.3.1.19"/>
    </reaction>
</comment>
<dbReference type="InterPro" id="IPR050147">
    <property type="entry name" value="Ser/Thr_Dehydratase"/>
</dbReference>
<dbReference type="GO" id="GO:0006565">
    <property type="term" value="P:L-serine catabolic process"/>
    <property type="evidence" value="ECO:0007669"/>
    <property type="project" value="TreeGrafter"/>
</dbReference>
<dbReference type="Pfam" id="PF00291">
    <property type="entry name" value="PALP"/>
    <property type="match status" value="1"/>
</dbReference>